<gene>
    <name evidence="1" type="ORF">HELGO_WM15338</name>
</gene>
<name>A0A6S6TJZ6_9GAMM</name>
<dbReference type="AlphaFoldDB" id="A0A6S6TJZ6"/>
<organism evidence="1">
    <name type="scientific">uncultured Thiotrichaceae bacterium</name>
    <dbReference type="NCBI Taxonomy" id="298394"/>
    <lineage>
        <taxon>Bacteria</taxon>
        <taxon>Pseudomonadati</taxon>
        <taxon>Pseudomonadota</taxon>
        <taxon>Gammaproteobacteria</taxon>
        <taxon>Thiotrichales</taxon>
        <taxon>Thiotrichaceae</taxon>
        <taxon>environmental samples</taxon>
    </lineage>
</organism>
<accession>A0A6S6TJZ6</accession>
<protein>
    <submittedName>
        <fullName evidence="1">Uncharacterized protein</fullName>
    </submittedName>
</protein>
<dbReference type="Pfam" id="PF14281">
    <property type="entry name" value="PDDEXK_4"/>
    <property type="match status" value="1"/>
</dbReference>
<dbReference type="EMBL" id="CACVAT010000330">
    <property type="protein sequence ID" value="CAA6819605.1"/>
    <property type="molecule type" value="Genomic_DNA"/>
</dbReference>
<evidence type="ECO:0000313" key="1">
    <source>
        <dbReference type="EMBL" id="CAA6819605.1"/>
    </source>
</evidence>
<reference evidence="1" key="1">
    <citation type="submission" date="2020-01" db="EMBL/GenBank/DDBJ databases">
        <authorList>
            <person name="Meier V. D."/>
            <person name="Meier V D."/>
        </authorList>
    </citation>
    <scope>NUCLEOTIDE SEQUENCE</scope>
    <source>
        <strain evidence="1">HLG_WM_MAG_09</strain>
    </source>
</reference>
<sequence length="301" mass="35507">MSRNTYQFNQLADVQWDKKAIVDIAQHFAEVTDLIATAEWRQFANSTLPPRWNIRSIRKVWSCTVGPFRKNLPAVASKKRFYFQGFSATERLLALPVYGKLCSDQSMFRYNSVQWGFSFTEPQITKSLAYFLKRSPSACWYFLAALFRCDPLLLEAKILVEKVAFLKTASVDVEVATEKGKRIDLVIFWCSPTGQKSCIVIECKLGYSLSDGQLENYTHFVRHESECAQYHMFVVAQRRDAKTDEELSENEEWRYREWEGVLRRWECYITSDENRRFCDEPEMGDFARFRRTIWERTTRSW</sequence>
<proteinExistence type="predicted"/>
<dbReference type="InterPro" id="IPR029470">
    <property type="entry name" value="PDDEXK_4"/>
</dbReference>